<organism evidence="2 3">
    <name type="scientific">Clostridium taeniosporum</name>
    <dbReference type="NCBI Taxonomy" id="394958"/>
    <lineage>
        <taxon>Bacteria</taxon>
        <taxon>Bacillati</taxon>
        <taxon>Bacillota</taxon>
        <taxon>Clostridia</taxon>
        <taxon>Eubacteriales</taxon>
        <taxon>Clostridiaceae</taxon>
        <taxon>Clostridium</taxon>
    </lineage>
</organism>
<sequence>MEFRLNKVDTDLRDKLQEEIKIDKIHGNNHISIKKDLKEDENKHKKNKENEDEPKKYEKKYITIDGVKCNTKNLYINVEKVETLNNTNSKGRFLDIEK</sequence>
<proteinExistence type="predicted"/>
<dbReference type="KEGG" id="ctae:BGI42_03880"/>
<dbReference type="STRING" id="394958.BGI42_03880"/>
<protein>
    <submittedName>
        <fullName evidence="2">Uncharacterized protein</fullName>
    </submittedName>
</protein>
<dbReference type="AlphaFoldDB" id="A0A1D7XHT0"/>
<dbReference type="OrthoDB" id="1935644at2"/>
<gene>
    <name evidence="2" type="ORF">BGI42_03880</name>
</gene>
<reference evidence="3" key="1">
    <citation type="submission" date="2016-09" db="EMBL/GenBank/DDBJ databases">
        <title>Genomics of Clostridium taeniosporum, an organism which forms endospores with ribbon-like appendages.</title>
        <authorList>
            <person name="Walker J.R."/>
        </authorList>
    </citation>
    <scope>NUCLEOTIDE SEQUENCE [LARGE SCALE GENOMIC DNA]</scope>
    <source>
        <strain evidence="3">1/k</strain>
    </source>
</reference>
<dbReference type="EMBL" id="CP017253">
    <property type="protein sequence ID" value="AOR22904.1"/>
    <property type="molecule type" value="Genomic_DNA"/>
</dbReference>
<evidence type="ECO:0000313" key="3">
    <source>
        <dbReference type="Proteomes" id="UP000094652"/>
    </source>
</evidence>
<keyword evidence="3" id="KW-1185">Reference proteome</keyword>
<dbReference type="Proteomes" id="UP000094652">
    <property type="component" value="Chromosome"/>
</dbReference>
<name>A0A1D7XHT0_9CLOT</name>
<accession>A0A1D7XHT0</accession>
<dbReference type="RefSeq" id="WP_069679062.1">
    <property type="nucleotide sequence ID" value="NZ_CP017253.2"/>
</dbReference>
<feature type="region of interest" description="Disordered" evidence="1">
    <location>
        <begin position="33"/>
        <end position="54"/>
    </location>
</feature>
<evidence type="ECO:0000256" key="1">
    <source>
        <dbReference type="SAM" id="MobiDB-lite"/>
    </source>
</evidence>
<evidence type="ECO:0000313" key="2">
    <source>
        <dbReference type="EMBL" id="AOR22904.1"/>
    </source>
</evidence>
<feature type="compositionally biased region" description="Basic and acidic residues" evidence="1">
    <location>
        <begin position="33"/>
        <end position="43"/>
    </location>
</feature>